<dbReference type="InterPro" id="IPR009056">
    <property type="entry name" value="Cyt_c-like_dom"/>
</dbReference>
<reference evidence="7" key="1">
    <citation type="submission" date="2021-12" db="EMBL/GenBank/DDBJ databases">
        <title>Discovery of the Pendulisporaceae a myxobacterial family with distinct sporulation behavior and unique specialized metabolism.</title>
        <authorList>
            <person name="Garcia R."/>
            <person name="Popoff A."/>
            <person name="Bader C.D."/>
            <person name="Loehr J."/>
            <person name="Walesch S."/>
            <person name="Walt C."/>
            <person name="Boldt J."/>
            <person name="Bunk B."/>
            <person name="Haeckl F.J.F.P.J."/>
            <person name="Gunesch A.P."/>
            <person name="Birkelbach J."/>
            <person name="Nuebel U."/>
            <person name="Pietschmann T."/>
            <person name="Bach T."/>
            <person name="Mueller R."/>
        </authorList>
    </citation>
    <scope>NUCLEOTIDE SEQUENCE</scope>
    <source>
        <strain evidence="7">MSr11367</strain>
    </source>
</reference>
<evidence type="ECO:0000259" key="6">
    <source>
        <dbReference type="PROSITE" id="PS51007"/>
    </source>
</evidence>
<feature type="signal peptide" evidence="5">
    <location>
        <begin position="1"/>
        <end position="18"/>
    </location>
</feature>
<keyword evidence="8" id="KW-1185">Reference proteome</keyword>
<keyword evidence="5" id="KW-0732">Signal</keyword>
<evidence type="ECO:0000256" key="2">
    <source>
        <dbReference type="ARBA" id="ARBA00023004"/>
    </source>
</evidence>
<name>A0ABZ2L7Y9_9BACT</name>
<keyword evidence="2 3" id="KW-0408">Iron</keyword>
<keyword evidence="3" id="KW-0349">Heme</keyword>
<feature type="region of interest" description="Disordered" evidence="4">
    <location>
        <begin position="22"/>
        <end position="49"/>
    </location>
</feature>
<protein>
    <recommendedName>
        <fullName evidence="6">Cytochrome c domain-containing protein</fullName>
    </recommendedName>
</protein>
<sequence length="849" mass="93701">MRIKLCLLAVCATFPLFGSLSGCKSSSSDDPGTSQPDGNGDDGTNGGTQVRLPIEVLGTGSPDEPAIAITRLGVEAADVGSAERLVVLCHRCGHYDSPEFEALAKPLAKVKASLRIVGGDGNDAPWIDVTDANVQLDDVSRAHGGINGGLVTTTFSIALDAPTRARLVGLPGTNRIEFRFNGTDGNSNGFRILDVQLRNAGGTDLNRTPRKYVDIGAEKEAGKQWSDDAAKGQALWHGKDLLIKSPVVPRKIHAACDSCHAEDGRDLQYFNYSNNSIVQRSKFHGLSTEQGKQIAAYLRASLHDKVPHVPAAAPENPPYQPGPGLDAKPVLEWAAGAGLAAVLPDGKAFMKTFVGQPVDDKPLSVTQAELDRAMDPKGKLNTREMPVPLQFPDWNAWLPNVHPLDIWTPDQGQSAGLFETVAEDRSPLKAFEKIKEFLETNKNKNGVYGDWRHLTPEQRERIQQWFYDFGARTIGFGGGGRGDRQSSDPSKPYGGEIGGAKFEALLSKETAALAPAAAFSKQAFIERALVGLFHWMGVKQWQLAHTYGLEGDQSQFHGRREGGTWIGEGDKRGWIFTWPSVFYLAPHMLYAPEETSKGKREFYFSWEPRLVSYFRTNQWYQLQMSVNPGWAGASQGPMDWPYHLGFTTGVVDDLETAKAPTWVSAAHLARFFQVRAKISQLANTNISFNTPDPKEPDNLFKNTGLQSRAHFVHKLAPTGILHTGAEDWQRTRFRHMDVLQAGLYKMLVNTSIGVYNEYFANTAADQWRRCDPNAHFGGELETKSGFRFCLDKERKALPTDKNGKPYLAGGWVDWTIEQYVAWGILAAKQVGADPQRIATWSDWHDRMWP</sequence>
<accession>A0ABZ2L7Y9</accession>
<evidence type="ECO:0000256" key="5">
    <source>
        <dbReference type="SAM" id="SignalP"/>
    </source>
</evidence>
<dbReference type="PROSITE" id="PS51007">
    <property type="entry name" value="CYTC"/>
    <property type="match status" value="1"/>
</dbReference>
<proteinExistence type="predicted"/>
<evidence type="ECO:0000313" key="8">
    <source>
        <dbReference type="Proteomes" id="UP001374803"/>
    </source>
</evidence>
<dbReference type="Proteomes" id="UP001374803">
    <property type="component" value="Chromosome"/>
</dbReference>
<feature type="domain" description="Cytochrome c" evidence="6">
    <location>
        <begin position="227"/>
        <end position="373"/>
    </location>
</feature>
<organism evidence="7 8">
    <name type="scientific">Pendulispora rubella</name>
    <dbReference type="NCBI Taxonomy" id="2741070"/>
    <lineage>
        <taxon>Bacteria</taxon>
        <taxon>Pseudomonadati</taxon>
        <taxon>Myxococcota</taxon>
        <taxon>Myxococcia</taxon>
        <taxon>Myxococcales</taxon>
        <taxon>Sorangiineae</taxon>
        <taxon>Pendulisporaceae</taxon>
        <taxon>Pendulispora</taxon>
    </lineage>
</organism>
<keyword evidence="1 3" id="KW-0479">Metal-binding</keyword>
<evidence type="ECO:0000313" key="7">
    <source>
        <dbReference type="EMBL" id="WXB06475.1"/>
    </source>
</evidence>
<feature type="chain" id="PRO_5047236075" description="Cytochrome c domain-containing protein" evidence="5">
    <location>
        <begin position="19"/>
        <end position="849"/>
    </location>
</feature>
<dbReference type="RefSeq" id="WP_394836123.1">
    <property type="nucleotide sequence ID" value="NZ_CP089929.1"/>
</dbReference>
<dbReference type="PROSITE" id="PS51257">
    <property type="entry name" value="PROKAR_LIPOPROTEIN"/>
    <property type="match status" value="1"/>
</dbReference>
<evidence type="ECO:0000256" key="3">
    <source>
        <dbReference type="PROSITE-ProRule" id="PRU00433"/>
    </source>
</evidence>
<dbReference type="EMBL" id="CP089983">
    <property type="protein sequence ID" value="WXB06475.1"/>
    <property type="molecule type" value="Genomic_DNA"/>
</dbReference>
<evidence type="ECO:0000256" key="1">
    <source>
        <dbReference type="ARBA" id="ARBA00022723"/>
    </source>
</evidence>
<evidence type="ECO:0000256" key="4">
    <source>
        <dbReference type="SAM" id="MobiDB-lite"/>
    </source>
</evidence>
<gene>
    <name evidence="7" type="ORF">LVJ94_04355</name>
</gene>